<proteinExistence type="predicted"/>
<evidence type="ECO:0000256" key="6">
    <source>
        <dbReference type="ARBA" id="ARBA00023242"/>
    </source>
</evidence>
<evidence type="ECO:0000313" key="8">
    <source>
        <dbReference type="EMBL" id="KAF0893577.1"/>
    </source>
</evidence>
<dbReference type="InterPro" id="IPR039218">
    <property type="entry name" value="REM_fam"/>
</dbReference>
<evidence type="ECO:0000256" key="3">
    <source>
        <dbReference type="ARBA" id="ARBA00023015"/>
    </source>
</evidence>
<dbReference type="GO" id="GO:0003677">
    <property type="term" value="F:DNA binding"/>
    <property type="evidence" value="ECO:0007669"/>
    <property type="project" value="UniProtKB-KW"/>
</dbReference>
<dbReference type="InterPro" id="IPR015300">
    <property type="entry name" value="DNA-bd_pseudobarrel_sf"/>
</dbReference>
<keyword evidence="4" id="KW-0238">DNA-binding</keyword>
<dbReference type="AlphaFoldDB" id="A0A6G1C0U6"/>
<comment type="caution">
    <text evidence="8">The sequence shown here is derived from an EMBL/GenBank/DDBJ whole genome shotgun (WGS) entry which is preliminary data.</text>
</comment>
<dbReference type="Pfam" id="PF02362">
    <property type="entry name" value="B3"/>
    <property type="match status" value="2"/>
</dbReference>
<gene>
    <name evidence="8" type="ORF">E2562_027303</name>
</gene>
<evidence type="ECO:0000256" key="2">
    <source>
        <dbReference type="ARBA" id="ARBA00022737"/>
    </source>
</evidence>
<dbReference type="PROSITE" id="PS50863">
    <property type="entry name" value="B3"/>
    <property type="match status" value="2"/>
</dbReference>
<protein>
    <recommendedName>
        <fullName evidence="7">TF-B3 domain-containing protein</fullName>
    </recommendedName>
</protein>
<keyword evidence="9" id="KW-1185">Reference proteome</keyword>
<keyword evidence="3" id="KW-0805">Transcription regulation</keyword>
<keyword evidence="2" id="KW-0677">Repeat</keyword>
<evidence type="ECO:0000256" key="1">
    <source>
        <dbReference type="ARBA" id="ARBA00004123"/>
    </source>
</evidence>
<keyword evidence="5" id="KW-0804">Transcription</keyword>
<evidence type="ECO:0000256" key="5">
    <source>
        <dbReference type="ARBA" id="ARBA00023163"/>
    </source>
</evidence>
<dbReference type="GO" id="GO:0005634">
    <property type="term" value="C:nucleus"/>
    <property type="evidence" value="ECO:0007669"/>
    <property type="project" value="UniProtKB-SubCell"/>
</dbReference>
<organism evidence="8 9">
    <name type="scientific">Oryza meyeriana var. granulata</name>
    <dbReference type="NCBI Taxonomy" id="110450"/>
    <lineage>
        <taxon>Eukaryota</taxon>
        <taxon>Viridiplantae</taxon>
        <taxon>Streptophyta</taxon>
        <taxon>Embryophyta</taxon>
        <taxon>Tracheophyta</taxon>
        <taxon>Spermatophyta</taxon>
        <taxon>Magnoliopsida</taxon>
        <taxon>Liliopsida</taxon>
        <taxon>Poales</taxon>
        <taxon>Poaceae</taxon>
        <taxon>BOP clade</taxon>
        <taxon>Oryzoideae</taxon>
        <taxon>Oryzeae</taxon>
        <taxon>Oryzinae</taxon>
        <taxon>Oryza</taxon>
        <taxon>Oryza meyeriana</taxon>
    </lineage>
</organism>
<dbReference type="OrthoDB" id="695292at2759"/>
<keyword evidence="6" id="KW-0539">Nucleus</keyword>
<dbReference type="SUPFAM" id="SSF101936">
    <property type="entry name" value="DNA-binding pseudobarrel domain"/>
    <property type="match status" value="2"/>
</dbReference>
<comment type="subcellular location">
    <subcellularLocation>
        <location evidence="1">Nucleus</location>
    </subcellularLocation>
</comment>
<accession>A0A6G1C0U6</accession>
<sequence>MASPLGKVWDVGVGRDDDGRAFLGRGWPEFAAAHGLGVGWFVVLRHEGGGVLAVKVFDTTCCLKEFGAPRPAEESSTITLITTTSKGSSRSWEVVGRLYKNAYYLLGAGLKRFCHDNGLKVGDVCTFSVVETTLWRVIIERC</sequence>
<dbReference type="Proteomes" id="UP000479710">
    <property type="component" value="Unassembled WGS sequence"/>
</dbReference>
<reference evidence="8 9" key="1">
    <citation type="submission" date="2019-11" db="EMBL/GenBank/DDBJ databases">
        <title>Whole genome sequence of Oryza granulata.</title>
        <authorList>
            <person name="Li W."/>
        </authorList>
    </citation>
    <scope>NUCLEOTIDE SEQUENCE [LARGE SCALE GENOMIC DNA]</scope>
    <source>
        <strain evidence="9">cv. Menghai</strain>
        <tissue evidence="8">Leaf</tissue>
    </source>
</reference>
<evidence type="ECO:0000259" key="7">
    <source>
        <dbReference type="PROSITE" id="PS50863"/>
    </source>
</evidence>
<dbReference type="CDD" id="cd10017">
    <property type="entry name" value="B3_DNA"/>
    <property type="match status" value="1"/>
</dbReference>
<dbReference type="PANTHER" id="PTHR31674">
    <property type="entry name" value="B3 DOMAIN-CONTAINING PROTEIN REM-LIKE 3-RELATED"/>
    <property type="match status" value="1"/>
</dbReference>
<evidence type="ECO:0000313" key="9">
    <source>
        <dbReference type="Proteomes" id="UP000479710"/>
    </source>
</evidence>
<dbReference type="InterPro" id="IPR003340">
    <property type="entry name" value="B3_DNA-bd"/>
</dbReference>
<dbReference type="Gene3D" id="2.40.330.10">
    <property type="entry name" value="DNA-binding pseudobarrel domain"/>
    <property type="match status" value="2"/>
</dbReference>
<feature type="domain" description="TF-B3" evidence="7">
    <location>
        <begin position="74"/>
        <end position="142"/>
    </location>
</feature>
<evidence type="ECO:0000256" key="4">
    <source>
        <dbReference type="ARBA" id="ARBA00023125"/>
    </source>
</evidence>
<feature type="domain" description="TF-B3" evidence="7">
    <location>
        <begin position="1"/>
        <end position="60"/>
    </location>
</feature>
<name>A0A6G1C0U6_9ORYZ</name>
<dbReference type="EMBL" id="SPHZ02000011">
    <property type="protein sequence ID" value="KAF0893577.1"/>
    <property type="molecule type" value="Genomic_DNA"/>
</dbReference>
<dbReference type="PANTHER" id="PTHR31674:SF62">
    <property type="entry name" value="B3 DOMAIN-CONTAINING PROTEIN REM14-RELATED"/>
    <property type="match status" value="1"/>
</dbReference>